<evidence type="ECO:0008006" key="3">
    <source>
        <dbReference type="Google" id="ProtNLM"/>
    </source>
</evidence>
<evidence type="ECO:0000313" key="1">
    <source>
        <dbReference type="EMBL" id="KAK7755385.1"/>
    </source>
</evidence>
<reference evidence="1 2" key="1">
    <citation type="submission" date="2024-02" db="EMBL/GenBank/DDBJ databases">
        <title>De novo assembly and annotation of 12 fungi associated with fruit tree decline syndrome in Ontario, Canada.</title>
        <authorList>
            <person name="Sulman M."/>
            <person name="Ellouze W."/>
            <person name="Ilyukhin E."/>
        </authorList>
    </citation>
    <scope>NUCLEOTIDE SEQUENCE [LARGE SCALE GENOMIC DNA]</scope>
    <source>
        <strain evidence="1 2">M11/M66-122</strain>
    </source>
</reference>
<organism evidence="1 2">
    <name type="scientific">Diatrype stigma</name>
    <dbReference type="NCBI Taxonomy" id="117547"/>
    <lineage>
        <taxon>Eukaryota</taxon>
        <taxon>Fungi</taxon>
        <taxon>Dikarya</taxon>
        <taxon>Ascomycota</taxon>
        <taxon>Pezizomycotina</taxon>
        <taxon>Sordariomycetes</taxon>
        <taxon>Xylariomycetidae</taxon>
        <taxon>Xylariales</taxon>
        <taxon>Diatrypaceae</taxon>
        <taxon>Diatrype</taxon>
    </lineage>
</organism>
<keyword evidence="2" id="KW-1185">Reference proteome</keyword>
<dbReference type="EMBL" id="JAKJXP020000013">
    <property type="protein sequence ID" value="KAK7755385.1"/>
    <property type="molecule type" value="Genomic_DNA"/>
</dbReference>
<accession>A0AAN9UU84</accession>
<dbReference type="AlphaFoldDB" id="A0AAN9UU84"/>
<evidence type="ECO:0000313" key="2">
    <source>
        <dbReference type="Proteomes" id="UP001320420"/>
    </source>
</evidence>
<dbReference type="Proteomes" id="UP001320420">
    <property type="component" value="Unassembled WGS sequence"/>
</dbReference>
<sequence length="162" mass="18250">MAAYPVHTFLPVPQLRGESNLAKWKLGVLQQAEYNDLTAFFESNVSEPTGDDAEKKLLWRRQRVHAMALMTSTISQVKAQLTAAGWRHDGSVKDPKVLWDLVCTTIPKASEQSVPQLFNELIRAKLDYGTTLQNFNARFYTVASRLAQLDVALPPKAKMFLM</sequence>
<name>A0AAN9UU84_9PEZI</name>
<gene>
    <name evidence="1" type="ORF">SLS62_002612</name>
</gene>
<protein>
    <recommendedName>
        <fullName evidence="3">Gag protein</fullName>
    </recommendedName>
</protein>
<comment type="caution">
    <text evidence="1">The sequence shown here is derived from an EMBL/GenBank/DDBJ whole genome shotgun (WGS) entry which is preliminary data.</text>
</comment>
<proteinExistence type="predicted"/>